<feature type="region of interest" description="Disordered" evidence="6">
    <location>
        <begin position="80"/>
        <end position="105"/>
    </location>
</feature>
<dbReference type="GO" id="GO:0005634">
    <property type="term" value="C:nucleus"/>
    <property type="evidence" value="ECO:0000318"/>
    <property type="project" value="GO_Central"/>
</dbReference>
<evidence type="ECO:0000256" key="4">
    <source>
        <dbReference type="ARBA" id="ARBA00022833"/>
    </source>
</evidence>
<dbReference type="InterPro" id="IPR052035">
    <property type="entry name" value="ZnF_BED_domain_contain"/>
</dbReference>
<dbReference type="GO" id="GO:0006357">
    <property type="term" value="P:regulation of transcription by RNA polymerase II"/>
    <property type="evidence" value="ECO:0000318"/>
    <property type="project" value="GO_Central"/>
</dbReference>
<dbReference type="RefSeq" id="XP_009022418.1">
    <property type="nucleotide sequence ID" value="XM_009024170.1"/>
</dbReference>
<keyword evidence="9" id="KW-1185">Reference proteome</keyword>
<dbReference type="OrthoDB" id="8006782at2759"/>
<keyword evidence="2" id="KW-0479">Metal-binding</keyword>
<sequence>MSYSTTIFQAENNFIFNIIQNTSETNFETRALERSWSWSEEQSEQPYSGRSAMGTSVSKKFNLWRHVKRNHPKIYDELVKQKDENDKAASDKKRGNENDATPSKKKIKTVQENMSTYFTSSKVTITMDASTFQEGLVEMICLSMVPFTSFTLKNKGFQKIVGEMAKKLGVSMGHDAVRHLVITTADSSRMKLRQTLREQLCYLKLDAATRGNKNYLAINLQFYNETSNKSEIKTLDIVDTEGNHNSLYVKNQIKETLKKFDIEEKQILSICVDNAANMTSAVNKLGIRESITQGEGNEEPEDIDENSANILQQWVNDPSEILPQWVNEDTNIQLMRCGIHTLQLAIWDGLKNERVTKILGRIRQ</sequence>
<dbReference type="SUPFAM" id="SSF53098">
    <property type="entry name" value="Ribonuclease H-like"/>
    <property type="match status" value="1"/>
</dbReference>
<proteinExistence type="predicted"/>
<dbReference type="KEGG" id="hro:HELRODRAFT_184395"/>
<dbReference type="InterPro" id="IPR012337">
    <property type="entry name" value="RNaseH-like_sf"/>
</dbReference>
<reference evidence="9" key="1">
    <citation type="submission" date="2012-12" db="EMBL/GenBank/DDBJ databases">
        <authorList>
            <person name="Hellsten U."/>
            <person name="Grimwood J."/>
            <person name="Chapman J.A."/>
            <person name="Shapiro H."/>
            <person name="Aerts A."/>
            <person name="Otillar R.P."/>
            <person name="Terry A.Y."/>
            <person name="Boore J.L."/>
            <person name="Simakov O."/>
            <person name="Marletaz F."/>
            <person name="Cho S.-J."/>
            <person name="Edsinger-Gonzales E."/>
            <person name="Havlak P."/>
            <person name="Kuo D.-H."/>
            <person name="Larsson T."/>
            <person name="Lv J."/>
            <person name="Arendt D."/>
            <person name="Savage R."/>
            <person name="Osoegawa K."/>
            <person name="de Jong P."/>
            <person name="Lindberg D.R."/>
            <person name="Seaver E.C."/>
            <person name="Weisblat D.A."/>
            <person name="Putnam N.H."/>
            <person name="Grigoriev I.V."/>
            <person name="Rokhsar D.S."/>
        </authorList>
    </citation>
    <scope>NUCLEOTIDE SEQUENCE</scope>
</reference>
<protein>
    <recommendedName>
        <fullName evidence="10">DUF659 domain-containing protein</fullName>
    </recommendedName>
</protein>
<evidence type="ECO:0000313" key="7">
    <source>
        <dbReference type="EMBL" id="ESN99483.1"/>
    </source>
</evidence>
<comment type="subcellular location">
    <subcellularLocation>
        <location evidence="1">Nucleus</location>
    </subcellularLocation>
</comment>
<evidence type="ECO:0000313" key="8">
    <source>
        <dbReference type="EnsemblMetazoa" id="HelroP184395"/>
    </source>
</evidence>
<dbReference type="AlphaFoldDB" id="T1FL43"/>
<evidence type="ECO:0000256" key="1">
    <source>
        <dbReference type="ARBA" id="ARBA00004123"/>
    </source>
</evidence>
<dbReference type="EMBL" id="KB097130">
    <property type="protein sequence ID" value="ESN99483.1"/>
    <property type="molecule type" value="Genomic_DNA"/>
</dbReference>
<dbReference type="Proteomes" id="UP000015101">
    <property type="component" value="Unassembled WGS sequence"/>
</dbReference>
<name>T1FL43_HELRO</name>
<dbReference type="CTD" id="20209542"/>
<evidence type="ECO:0000256" key="6">
    <source>
        <dbReference type="SAM" id="MobiDB-lite"/>
    </source>
</evidence>
<dbReference type="PANTHER" id="PTHR46481:SF10">
    <property type="entry name" value="ZINC FINGER BED DOMAIN-CONTAINING PROTEIN 39"/>
    <property type="match status" value="1"/>
</dbReference>
<dbReference type="OMA" id="ILCLKMD"/>
<evidence type="ECO:0000256" key="3">
    <source>
        <dbReference type="ARBA" id="ARBA00022771"/>
    </source>
</evidence>
<organism evidence="8 9">
    <name type="scientific">Helobdella robusta</name>
    <name type="common">Californian leech</name>
    <dbReference type="NCBI Taxonomy" id="6412"/>
    <lineage>
        <taxon>Eukaryota</taxon>
        <taxon>Metazoa</taxon>
        <taxon>Spiralia</taxon>
        <taxon>Lophotrochozoa</taxon>
        <taxon>Annelida</taxon>
        <taxon>Clitellata</taxon>
        <taxon>Hirudinea</taxon>
        <taxon>Rhynchobdellida</taxon>
        <taxon>Glossiphoniidae</taxon>
        <taxon>Helobdella</taxon>
    </lineage>
</organism>
<evidence type="ECO:0000313" key="9">
    <source>
        <dbReference type="Proteomes" id="UP000015101"/>
    </source>
</evidence>
<reference evidence="7 9" key="2">
    <citation type="journal article" date="2013" name="Nature">
        <title>Insights into bilaterian evolution from three spiralian genomes.</title>
        <authorList>
            <person name="Simakov O."/>
            <person name="Marletaz F."/>
            <person name="Cho S.J."/>
            <person name="Edsinger-Gonzales E."/>
            <person name="Havlak P."/>
            <person name="Hellsten U."/>
            <person name="Kuo D.H."/>
            <person name="Larsson T."/>
            <person name="Lv J."/>
            <person name="Arendt D."/>
            <person name="Savage R."/>
            <person name="Osoegawa K."/>
            <person name="de Jong P."/>
            <person name="Grimwood J."/>
            <person name="Chapman J.A."/>
            <person name="Shapiro H."/>
            <person name="Aerts A."/>
            <person name="Otillar R.P."/>
            <person name="Terry A.Y."/>
            <person name="Boore J.L."/>
            <person name="Grigoriev I.V."/>
            <person name="Lindberg D.R."/>
            <person name="Seaver E.C."/>
            <person name="Weisblat D.A."/>
            <person name="Putnam N.H."/>
            <person name="Rokhsar D.S."/>
        </authorList>
    </citation>
    <scope>NUCLEOTIDE SEQUENCE</scope>
</reference>
<dbReference type="GO" id="GO:0008270">
    <property type="term" value="F:zinc ion binding"/>
    <property type="evidence" value="ECO:0007669"/>
    <property type="project" value="UniProtKB-KW"/>
</dbReference>
<keyword evidence="5" id="KW-0539">Nucleus</keyword>
<keyword evidence="4" id="KW-0862">Zinc</keyword>
<evidence type="ECO:0008006" key="10">
    <source>
        <dbReference type="Google" id="ProtNLM"/>
    </source>
</evidence>
<dbReference type="HOGENOM" id="CLU_059791_0_0_1"/>
<keyword evidence="3" id="KW-0863">Zinc-finger</keyword>
<reference evidence="8" key="3">
    <citation type="submission" date="2015-06" db="UniProtKB">
        <authorList>
            <consortium name="EnsemblMetazoa"/>
        </authorList>
    </citation>
    <scope>IDENTIFICATION</scope>
</reference>
<dbReference type="EnsemblMetazoa" id="HelroT184395">
    <property type="protein sequence ID" value="HelroP184395"/>
    <property type="gene ID" value="HelroG184395"/>
</dbReference>
<feature type="compositionally biased region" description="Basic and acidic residues" evidence="6">
    <location>
        <begin position="80"/>
        <end position="97"/>
    </location>
</feature>
<dbReference type="EMBL" id="AMQM01009899">
    <property type="status" value="NOT_ANNOTATED_CDS"/>
    <property type="molecule type" value="Genomic_DNA"/>
</dbReference>
<evidence type="ECO:0000256" key="5">
    <source>
        <dbReference type="ARBA" id="ARBA00023242"/>
    </source>
</evidence>
<dbReference type="GeneID" id="20209542"/>
<evidence type="ECO:0000256" key="2">
    <source>
        <dbReference type="ARBA" id="ARBA00022723"/>
    </source>
</evidence>
<dbReference type="InParanoid" id="T1FL43"/>
<gene>
    <name evidence="8" type="primary">20209542</name>
    <name evidence="7" type="ORF">HELRODRAFT_184395</name>
</gene>
<accession>T1FL43</accession>
<dbReference type="PANTHER" id="PTHR46481">
    <property type="entry name" value="ZINC FINGER BED DOMAIN-CONTAINING PROTEIN 4"/>
    <property type="match status" value="1"/>
</dbReference>